<reference evidence="1" key="2">
    <citation type="journal article" date="2014" name="ISME J.">
        <title>Microbial stratification in low pH oxic and suboxic macroscopic growths along an acid mine drainage.</title>
        <authorList>
            <person name="Mendez-Garcia C."/>
            <person name="Mesa V."/>
            <person name="Sprenger R.R."/>
            <person name="Richter M."/>
            <person name="Diez M.S."/>
            <person name="Solano J."/>
            <person name="Bargiela R."/>
            <person name="Golyshina O.V."/>
            <person name="Manteca A."/>
            <person name="Ramos J.L."/>
            <person name="Gallego J.R."/>
            <person name="Llorente I."/>
            <person name="Martins Dos Santos V.A."/>
            <person name="Jensen O.N."/>
            <person name="Pelaez A.I."/>
            <person name="Sanchez J."/>
            <person name="Ferrer M."/>
        </authorList>
    </citation>
    <scope>NUCLEOTIDE SEQUENCE</scope>
</reference>
<name>T0Z862_9ZZZZ</name>
<reference evidence="1" key="1">
    <citation type="submission" date="2013-08" db="EMBL/GenBank/DDBJ databases">
        <authorList>
            <person name="Mendez C."/>
            <person name="Richter M."/>
            <person name="Ferrer M."/>
            <person name="Sanchez J."/>
        </authorList>
    </citation>
    <scope>NUCLEOTIDE SEQUENCE</scope>
</reference>
<dbReference type="Pfam" id="PF08798">
    <property type="entry name" value="CRISPR_assoc"/>
    <property type="match status" value="1"/>
</dbReference>
<dbReference type="Gene3D" id="3.30.70.1210">
    <property type="entry name" value="Crispr-associated protein, domain 2"/>
    <property type="match status" value="1"/>
</dbReference>
<protein>
    <submittedName>
        <fullName evidence="1">CRISPR-associated protein, CT1974</fullName>
    </submittedName>
</protein>
<dbReference type="SUPFAM" id="SSF117987">
    <property type="entry name" value="CRISPR-associated protein"/>
    <property type="match status" value="1"/>
</dbReference>
<sequence length="139" mass="14657">SSGLVGDSDIRSVELESVLSSLRPGQPVGLRVKANVARTVNRTENGLTKTHREPLDPDAIEPWFASAVEGALQNVKVDEMEFGIESQRSVPIAVVTIDASAAVVNAEALIRLVGAGIGRAKAFGCGMISVRPLPSARRL</sequence>
<comment type="caution">
    <text evidence="1">The sequence shown here is derived from an EMBL/GenBank/DDBJ whole genome shotgun (WGS) entry which is preliminary data.</text>
</comment>
<feature type="non-terminal residue" evidence="1">
    <location>
        <position position="1"/>
    </location>
</feature>
<organism evidence="1">
    <name type="scientific">mine drainage metagenome</name>
    <dbReference type="NCBI Taxonomy" id="410659"/>
    <lineage>
        <taxon>unclassified sequences</taxon>
        <taxon>metagenomes</taxon>
        <taxon>ecological metagenomes</taxon>
    </lineage>
</organism>
<evidence type="ECO:0000313" key="1">
    <source>
        <dbReference type="EMBL" id="EQD25965.1"/>
    </source>
</evidence>
<dbReference type="EMBL" id="AUZX01016319">
    <property type="protein sequence ID" value="EQD25965.1"/>
    <property type="molecule type" value="Genomic_DNA"/>
</dbReference>
<dbReference type="InterPro" id="IPR010179">
    <property type="entry name" value="CRISPR-assoc_prot_Cse3"/>
</dbReference>
<accession>T0Z862</accession>
<dbReference type="AlphaFoldDB" id="T0Z862"/>
<gene>
    <name evidence="1" type="ORF">B1A_22069</name>
</gene>
<proteinExistence type="predicted"/>